<sequence>MTVETIITLSILCLGALCMAFITLYALALLGERKSTATSITFDAEDNDIIFLFDGETLINATQSARNVLNAAADIGSDWSKLLSALIHRFPSFQTEIDDLVERGNMDIESRDGSAVLRCEWRNGLARLSLLDMENAQSHIEMDYHSLAAMEQELKTLRATSEHVPFLVWRELNDGTVSWANSAYVTLADAQLPLGKIPSWPPIALFDTKQLFATTPGDFKRLALPNDTNADHPYEVFPMPTGGDTLYTAIPADRTVRAEKALREFRQTLTKTFAHLTIGLAIFDRKRNLTLFNPALLSLTNLPVDFLSNRPALTAFLDRLRDMKMMPEPKDYKSWRQEISALEAAAKVGTYEEIWSLHGGVTYRVFGRPHPDGAIAFLFEDISAEMSLTRRFRAEIETSQAVFDSLSEAIAVFANDGTLLMANNAYTSLWGSEGTKDLHGTGVLDATRIWHSKCAPTPIWADVRDFVSCMEKRTEWNNSVRLWDGRRLNCRFAPLAGGQTLAGFSPEITTFQTRIKSQPQADPRFVEM</sequence>
<dbReference type="GO" id="GO:0004673">
    <property type="term" value="F:protein histidine kinase activity"/>
    <property type="evidence" value="ECO:0007669"/>
    <property type="project" value="UniProtKB-EC"/>
</dbReference>
<keyword evidence="1" id="KW-1133">Transmembrane helix</keyword>
<evidence type="ECO:0000313" key="3">
    <source>
        <dbReference type="EMBL" id="SLN51859.1"/>
    </source>
</evidence>
<reference evidence="3 4" key="1">
    <citation type="submission" date="2017-03" db="EMBL/GenBank/DDBJ databases">
        <authorList>
            <person name="Afonso C.L."/>
            <person name="Miller P.J."/>
            <person name="Scott M.A."/>
            <person name="Spackman E."/>
            <person name="Goraichik I."/>
            <person name="Dimitrov K.M."/>
            <person name="Suarez D.L."/>
            <person name="Swayne D.E."/>
        </authorList>
    </citation>
    <scope>NUCLEOTIDE SEQUENCE [LARGE SCALE GENOMIC DNA]</scope>
    <source>
        <strain evidence="3 4">CECT 7971</strain>
    </source>
</reference>
<accession>A0A1Y5SZR0</accession>
<dbReference type="Pfam" id="PF12860">
    <property type="entry name" value="PAS_7"/>
    <property type="match status" value="1"/>
</dbReference>
<dbReference type="Pfam" id="PF13188">
    <property type="entry name" value="PAS_8"/>
    <property type="match status" value="1"/>
</dbReference>
<dbReference type="SUPFAM" id="SSF55785">
    <property type="entry name" value="PYP-like sensor domain (PAS domain)"/>
    <property type="match status" value="2"/>
</dbReference>
<feature type="transmembrane region" description="Helical" evidence="1">
    <location>
        <begin position="6"/>
        <end position="30"/>
    </location>
</feature>
<dbReference type="Proteomes" id="UP000193307">
    <property type="component" value="Unassembled WGS sequence"/>
</dbReference>
<gene>
    <name evidence="3" type="primary">divL</name>
    <name evidence="3" type="ORF">PAM7971_02585</name>
</gene>
<organism evidence="3 4">
    <name type="scientific">Pacificibacter marinus</name>
    <dbReference type="NCBI Taxonomy" id="658057"/>
    <lineage>
        <taxon>Bacteria</taxon>
        <taxon>Pseudomonadati</taxon>
        <taxon>Pseudomonadota</taxon>
        <taxon>Alphaproteobacteria</taxon>
        <taxon>Rhodobacterales</taxon>
        <taxon>Roseobacteraceae</taxon>
        <taxon>Pacificibacter</taxon>
    </lineage>
</organism>
<dbReference type="EMBL" id="FWFW01000008">
    <property type="protein sequence ID" value="SLN51859.1"/>
    <property type="molecule type" value="Genomic_DNA"/>
</dbReference>
<evidence type="ECO:0000256" key="1">
    <source>
        <dbReference type="SAM" id="Phobius"/>
    </source>
</evidence>
<feature type="domain" description="PAS" evidence="2">
    <location>
        <begin position="400"/>
        <end position="433"/>
    </location>
</feature>
<dbReference type="RefSeq" id="WP_085849711.1">
    <property type="nucleotide sequence ID" value="NZ_FNZV01000010.1"/>
</dbReference>
<keyword evidence="1" id="KW-0472">Membrane</keyword>
<evidence type="ECO:0000259" key="2">
    <source>
        <dbReference type="Pfam" id="PF13188"/>
    </source>
</evidence>
<dbReference type="Gene3D" id="3.30.450.20">
    <property type="entry name" value="PAS domain"/>
    <property type="match status" value="1"/>
</dbReference>
<proteinExistence type="predicted"/>
<dbReference type="InterPro" id="IPR000014">
    <property type="entry name" value="PAS"/>
</dbReference>
<keyword evidence="4" id="KW-1185">Reference proteome</keyword>
<dbReference type="STRING" id="658057.SAMN04488032_11072"/>
<protein>
    <submittedName>
        <fullName evidence="3">Sensor protein DivL</fullName>
        <ecNumber evidence="3">2.7.13.3</ecNumber>
    </submittedName>
</protein>
<keyword evidence="3" id="KW-0808">Transferase</keyword>
<dbReference type="EC" id="2.7.13.3" evidence="3"/>
<evidence type="ECO:0000313" key="4">
    <source>
        <dbReference type="Proteomes" id="UP000193307"/>
    </source>
</evidence>
<dbReference type="InterPro" id="IPR035965">
    <property type="entry name" value="PAS-like_dom_sf"/>
</dbReference>
<dbReference type="OrthoDB" id="9797304at2"/>
<dbReference type="AlphaFoldDB" id="A0A1Y5SZR0"/>
<keyword evidence="1" id="KW-0812">Transmembrane</keyword>
<name>A0A1Y5SZR0_9RHOB</name>